<evidence type="ECO:0000313" key="4">
    <source>
        <dbReference type="Proteomes" id="UP001464891"/>
    </source>
</evidence>
<organism evidence="3 4">
    <name type="scientific">Trichocoleus desertorum GB2-A4</name>
    <dbReference type="NCBI Taxonomy" id="2933944"/>
    <lineage>
        <taxon>Bacteria</taxon>
        <taxon>Bacillati</taxon>
        <taxon>Cyanobacteriota</taxon>
        <taxon>Cyanophyceae</taxon>
        <taxon>Leptolyngbyales</taxon>
        <taxon>Trichocoleusaceae</taxon>
        <taxon>Trichocoleus</taxon>
    </lineage>
</organism>
<dbReference type="EMBL" id="JAMPKM010000022">
    <property type="protein sequence ID" value="MEP0820180.1"/>
    <property type="molecule type" value="Genomic_DNA"/>
</dbReference>
<accession>A0ABV0JEH8</accession>
<evidence type="ECO:0000256" key="1">
    <source>
        <dbReference type="ARBA" id="ARBA00022723"/>
    </source>
</evidence>
<dbReference type="RefSeq" id="WP_190435313.1">
    <property type="nucleotide sequence ID" value="NZ_JAMPKM010000022.1"/>
</dbReference>
<proteinExistence type="predicted"/>
<dbReference type="PANTHER" id="PTHR35848">
    <property type="entry name" value="OXALATE-BINDING PROTEIN"/>
    <property type="match status" value="1"/>
</dbReference>
<dbReference type="SUPFAM" id="SSF51182">
    <property type="entry name" value="RmlC-like cupins"/>
    <property type="match status" value="1"/>
</dbReference>
<dbReference type="Pfam" id="PF07883">
    <property type="entry name" value="Cupin_2"/>
    <property type="match status" value="1"/>
</dbReference>
<protein>
    <submittedName>
        <fullName evidence="3">Cupin domain-containing protein</fullName>
    </submittedName>
</protein>
<dbReference type="InterPro" id="IPR013096">
    <property type="entry name" value="Cupin_2"/>
</dbReference>
<dbReference type="InterPro" id="IPR014710">
    <property type="entry name" value="RmlC-like_jellyroll"/>
</dbReference>
<evidence type="ECO:0000259" key="2">
    <source>
        <dbReference type="Pfam" id="PF07883"/>
    </source>
</evidence>
<dbReference type="CDD" id="cd07008">
    <property type="entry name" value="cupin_yp_001338853-like"/>
    <property type="match status" value="1"/>
</dbReference>
<dbReference type="PANTHER" id="PTHR35848:SF6">
    <property type="entry name" value="CUPIN TYPE-2 DOMAIN-CONTAINING PROTEIN"/>
    <property type="match status" value="1"/>
</dbReference>
<reference evidence="3 4" key="1">
    <citation type="submission" date="2022-04" db="EMBL/GenBank/DDBJ databases">
        <title>Positive selection, recombination, and allopatry shape intraspecific diversity of widespread and dominant cyanobacteria.</title>
        <authorList>
            <person name="Wei J."/>
            <person name="Shu W."/>
            <person name="Hu C."/>
        </authorList>
    </citation>
    <scope>NUCLEOTIDE SEQUENCE [LARGE SCALE GENOMIC DNA]</scope>
    <source>
        <strain evidence="3 4">GB2-A4</strain>
    </source>
</reference>
<keyword evidence="1" id="KW-0479">Metal-binding</keyword>
<gene>
    <name evidence="3" type="ORF">NC998_24055</name>
</gene>
<keyword evidence="4" id="KW-1185">Reference proteome</keyword>
<name>A0ABV0JEH8_9CYAN</name>
<dbReference type="Gene3D" id="2.60.120.10">
    <property type="entry name" value="Jelly Rolls"/>
    <property type="match status" value="1"/>
</dbReference>
<dbReference type="Proteomes" id="UP001464891">
    <property type="component" value="Unassembled WGS sequence"/>
</dbReference>
<dbReference type="InterPro" id="IPR011051">
    <property type="entry name" value="RmlC_Cupin_sf"/>
</dbReference>
<feature type="domain" description="Cupin type-2" evidence="2">
    <location>
        <begin position="54"/>
        <end position="123"/>
    </location>
</feature>
<evidence type="ECO:0000313" key="3">
    <source>
        <dbReference type="EMBL" id="MEP0820180.1"/>
    </source>
</evidence>
<dbReference type="InterPro" id="IPR051610">
    <property type="entry name" value="GPI/OXD"/>
</dbReference>
<comment type="caution">
    <text evidence="3">The sequence shown here is derived from an EMBL/GenBank/DDBJ whole genome shotgun (WGS) entry which is preliminary data.</text>
</comment>
<sequence length="149" mass="16315">MEANQYSCTISILPKGFKTRPRIFDSSQFLQPTEGEPIRSVVTESKDAVVVAWYVKPGQTILPHVHSYGQDTWTILSGKGEYYLDQVGTTQPIIAGDIVVAFMGCLHGVINNGEEPLVFISVVSPSDAGYHLVSLSEKPDQNTAIAWDC</sequence>